<dbReference type="SUPFAM" id="SSF48452">
    <property type="entry name" value="TPR-like"/>
    <property type="match status" value="1"/>
</dbReference>
<dbReference type="InterPro" id="IPR029030">
    <property type="entry name" value="Caspase-like_dom_sf"/>
</dbReference>
<dbReference type="NCBIfam" id="NF047832">
    <property type="entry name" value="caspase_w_EACC1"/>
    <property type="match status" value="1"/>
</dbReference>
<evidence type="ECO:0000313" key="2">
    <source>
        <dbReference type="EMBL" id="GLW93968.1"/>
    </source>
</evidence>
<comment type="caution">
    <text evidence="2">The sequence shown here is derived from an EMBL/GenBank/DDBJ whole genome shotgun (WGS) entry which is preliminary data.</text>
</comment>
<feature type="domain" description="Peptidase C14 caspase" evidence="1">
    <location>
        <begin position="6"/>
        <end position="203"/>
    </location>
</feature>
<dbReference type="SUPFAM" id="SSF52129">
    <property type="entry name" value="Caspase-like"/>
    <property type="match status" value="1"/>
</dbReference>
<dbReference type="RefSeq" id="WP_285612174.1">
    <property type="nucleotide sequence ID" value="NZ_BSSD01000007.1"/>
</dbReference>
<gene>
    <name evidence="2" type="ORF">Aglo03_47840</name>
</gene>
<reference evidence="2" key="1">
    <citation type="submission" date="2023-02" db="EMBL/GenBank/DDBJ databases">
        <title>Actinokineospora globicatena NBRC 15670.</title>
        <authorList>
            <person name="Ichikawa N."/>
            <person name="Sato H."/>
            <person name="Tonouchi N."/>
        </authorList>
    </citation>
    <scope>NUCLEOTIDE SEQUENCE</scope>
    <source>
        <strain evidence="2">NBRC 15670</strain>
    </source>
</reference>
<dbReference type="GO" id="GO:0004197">
    <property type="term" value="F:cysteine-type endopeptidase activity"/>
    <property type="evidence" value="ECO:0007669"/>
    <property type="project" value="InterPro"/>
</dbReference>
<proteinExistence type="predicted"/>
<dbReference type="Gene3D" id="1.25.40.10">
    <property type="entry name" value="Tetratricopeptide repeat domain"/>
    <property type="match status" value="1"/>
</dbReference>
<dbReference type="EMBL" id="BSSD01000007">
    <property type="protein sequence ID" value="GLW93968.1"/>
    <property type="molecule type" value="Genomic_DNA"/>
</dbReference>
<sequence length="422" mass="45502">MPGKSRAVLIGTSTYSDDGLPDIPQVGPGLAQLGRLFTDLGLVQGCDLLLDQPSVPTLGRGLRAAMDQAEDLLLVYYIGHGLIGRQHELYLGMRDSEVDHPDFGSLSYTSLRERVLDSPATVKIVILDCCFSGRALGSALAAPVDELAIDGTYLMTSAARDKVSLVLPGEEYTAFTGRFLRLLTNGIPGHGDHVTIDEVYRELLRIMTAGNLPRPQKRGTRTADQFRIPNRAAVISPEYLREQVNAVVAKARAEGWAAAVDALVELHDRQVDTLPADAPDVLRTRSHVLFARAAAGGAKAAATDLAALLTTQVTAQGEHHPDSLRTRHYLAICVGESESPAAAVPLLRLLTPVQRTVLGYDDEDTCRTQHALGRYLFRSGEREEAAVVLAEVLAVRERVLAAADPLLAQTRRDLDLVRGSGG</sequence>
<dbReference type="Pfam" id="PF00656">
    <property type="entry name" value="Peptidase_C14"/>
    <property type="match status" value="1"/>
</dbReference>
<protein>
    <recommendedName>
        <fullName evidence="1">Peptidase C14 caspase domain-containing protein</fullName>
    </recommendedName>
</protein>
<name>A0A9W6QP38_9PSEU</name>
<accession>A0A9W6QP38</accession>
<dbReference type="AlphaFoldDB" id="A0A9W6QP38"/>
<evidence type="ECO:0000259" key="1">
    <source>
        <dbReference type="Pfam" id="PF00656"/>
    </source>
</evidence>
<dbReference type="Proteomes" id="UP001165042">
    <property type="component" value="Unassembled WGS sequence"/>
</dbReference>
<dbReference type="Gene3D" id="3.40.50.1460">
    <property type="match status" value="1"/>
</dbReference>
<dbReference type="GO" id="GO:0006508">
    <property type="term" value="P:proteolysis"/>
    <property type="evidence" value="ECO:0007669"/>
    <property type="project" value="InterPro"/>
</dbReference>
<keyword evidence="3" id="KW-1185">Reference proteome</keyword>
<dbReference type="InterPro" id="IPR011600">
    <property type="entry name" value="Pept_C14_caspase"/>
</dbReference>
<dbReference type="InterPro" id="IPR011990">
    <property type="entry name" value="TPR-like_helical_dom_sf"/>
</dbReference>
<evidence type="ECO:0000313" key="3">
    <source>
        <dbReference type="Proteomes" id="UP001165042"/>
    </source>
</evidence>
<organism evidence="2 3">
    <name type="scientific">Actinokineospora globicatena</name>
    <dbReference type="NCBI Taxonomy" id="103729"/>
    <lineage>
        <taxon>Bacteria</taxon>
        <taxon>Bacillati</taxon>
        <taxon>Actinomycetota</taxon>
        <taxon>Actinomycetes</taxon>
        <taxon>Pseudonocardiales</taxon>
        <taxon>Pseudonocardiaceae</taxon>
        <taxon>Actinokineospora</taxon>
    </lineage>
</organism>